<keyword evidence="1" id="KW-0732">Signal</keyword>
<protein>
    <submittedName>
        <fullName evidence="2">Uncharacterized protein</fullName>
    </submittedName>
</protein>
<dbReference type="RefSeq" id="WP_133994893.1">
    <property type="nucleotide sequence ID" value="NZ_SODV01000001.1"/>
</dbReference>
<name>A0A4V3GM66_9BACT</name>
<evidence type="ECO:0000313" key="3">
    <source>
        <dbReference type="Proteomes" id="UP000294498"/>
    </source>
</evidence>
<keyword evidence="3" id="KW-1185">Reference proteome</keyword>
<organism evidence="2 3">
    <name type="scientific">Dinghuibacter silviterrae</name>
    <dbReference type="NCBI Taxonomy" id="1539049"/>
    <lineage>
        <taxon>Bacteria</taxon>
        <taxon>Pseudomonadati</taxon>
        <taxon>Bacteroidota</taxon>
        <taxon>Chitinophagia</taxon>
        <taxon>Chitinophagales</taxon>
        <taxon>Chitinophagaceae</taxon>
        <taxon>Dinghuibacter</taxon>
    </lineage>
</organism>
<dbReference type="OrthoDB" id="1151160at2"/>
<reference evidence="2 3" key="1">
    <citation type="submission" date="2019-03" db="EMBL/GenBank/DDBJ databases">
        <title>Genomic Encyclopedia of Type Strains, Phase IV (KMG-IV): sequencing the most valuable type-strain genomes for metagenomic binning, comparative biology and taxonomic classification.</title>
        <authorList>
            <person name="Goeker M."/>
        </authorList>
    </citation>
    <scope>NUCLEOTIDE SEQUENCE [LARGE SCALE GENOMIC DNA]</scope>
    <source>
        <strain evidence="2 3">DSM 100059</strain>
    </source>
</reference>
<gene>
    <name evidence="2" type="ORF">EDB95_3328</name>
</gene>
<dbReference type="Proteomes" id="UP000294498">
    <property type="component" value="Unassembled WGS sequence"/>
</dbReference>
<feature type="signal peptide" evidence="1">
    <location>
        <begin position="1"/>
        <end position="18"/>
    </location>
</feature>
<comment type="caution">
    <text evidence="2">The sequence shown here is derived from an EMBL/GenBank/DDBJ whole genome shotgun (WGS) entry which is preliminary data.</text>
</comment>
<proteinExistence type="predicted"/>
<accession>A0A4V3GM66</accession>
<evidence type="ECO:0000313" key="2">
    <source>
        <dbReference type="EMBL" id="TDX02273.1"/>
    </source>
</evidence>
<sequence length="195" mass="21793">MMKSLLFLVCTLAFVAVSAQKVKLIEGDLSALKGATSINTRFVYENITIGKNEEKESDYITRRRSEINAKTPGKGDSWAEDWVNDRKNRYEPRFNDVFNKESGMTVDPNAKYTILFKTMNVEPGFKSPMGFGNKDAEVSGEAWIVETADPSHVVARLSVMNAPGRMMMADFNESIRIGESYAMAARGVARFIKKA</sequence>
<dbReference type="EMBL" id="SODV01000001">
    <property type="protein sequence ID" value="TDX02273.1"/>
    <property type="molecule type" value="Genomic_DNA"/>
</dbReference>
<evidence type="ECO:0000256" key="1">
    <source>
        <dbReference type="SAM" id="SignalP"/>
    </source>
</evidence>
<feature type="chain" id="PRO_5020440645" evidence="1">
    <location>
        <begin position="19"/>
        <end position="195"/>
    </location>
</feature>
<dbReference type="AlphaFoldDB" id="A0A4V3GM66"/>